<proteinExistence type="predicted"/>
<evidence type="ECO:0000313" key="3">
    <source>
        <dbReference type="Proteomes" id="UP001180020"/>
    </source>
</evidence>
<keyword evidence="3" id="KW-1185">Reference proteome</keyword>
<reference evidence="2" key="2">
    <citation type="submission" date="2023-06" db="EMBL/GenBank/DDBJ databases">
        <authorList>
            <person name="Ma L."/>
            <person name="Liu K.-W."/>
            <person name="Li Z."/>
            <person name="Hsiao Y.-Y."/>
            <person name="Qi Y."/>
            <person name="Fu T."/>
            <person name="Tang G."/>
            <person name="Zhang D."/>
            <person name="Sun W.-H."/>
            <person name="Liu D.-K."/>
            <person name="Li Y."/>
            <person name="Chen G.-Z."/>
            <person name="Liu X.-D."/>
            <person name="Liao X.-Y."/>
            <person name="Jiang Y.-T."/>
            <person name="Yu X."/>
            <person name="Hao Y."/>
            <person name="Huang J."/>
            <person name="Zhao X.-W."/>
            <person name="Ke S."/>
            <person name="Chen Y.-Y."/>
            <person name="Wu W.-L."/>
            <person name="Hsu J.-L."/>
            <person name="Lin Y.-F."/>
            <person name="Huang M.-D."/>
            <person name="Li C.-Y."/>
            <person name="Huang L."/>
            <person name="Wang Z.-W."/>
            <person name="Zhao X."/>
            <person name="Zhong W.-Y."/>
            <person name="Peng D.-H."/>
            <person name="Ahmad S."/>
            <person name="Lan S."/>
            <person name="Zhang J.-S."/>
            <person name="Tsai W.-C."/>
            <person name="Van De Peer Y."/>
            <person name="Liu Z.-J."/>
        </authorList>
    </citation>
    <scope>NUCLEOTIDE SEQUENCE</scope>
    <source>
        <strain evidence="2">CP</strain>
        <tissue evidence="2">Leaves</tissue>
    </source>
</reference>
<feature type="compositionally biased region" description="Polar residues" evidence="1">
    <location>
        <begin position="88"/>
        <end position="98"/>
    </location>
</feature>
<accession>A0AAV9DCP5</accession>
<feature type="region of interest" description="Disordered" evidence="1">
    <location>
        <begin position="1"/>
        <end position="31"/>
    </location>
</feature>
<name>A0AAV9DCP5_ACOCL</name>
<dbReference type="AlphaFoldDB" id="A0AAV9DCP5"/>
<sequence length="437" mass="48855">MGGKGSKAGKREAGTGGKAGKAICRRGGGVTEDRPLELNMGFLCRRTRKERERWSRRETDGRRGTGHRASLCPKRRFRVRGPIPPPKRSSQALSNQTPDLRGSHEIKLPSSFDPAREEAQLRHGVIAVARGWSPSPACVKELLIGRWGHQAVERVRGVGGASFVIYLPEGDMRDRLIKGGDLVSEEGRLCFSLWLPSFGTLSGHQLWRIKMTGLPLHWLAAGCVGDMLASFGEVTEFLTSGLDGEGRSIKEVILKSPEGVTLPPELLVSHGVQKFRVGILATKMELEGTASLDERQTQEMMGKLVSRKQWVKKVGTTTQADSKEATVSTVWSEEADWQIELRRITSERQVEELSRLLAELHGKRLVPEEDDKILWEGDAAQRFTVKASYTWWMRWADDVPNMCGKSNQIWKGRYPLKVKIFVWMALQGRLLTKGTHT</sequence>
<organism evidence="2 3">
    <name type="scientific">Acorus calamus</name>
    <name type="common">Sweet flag</name>
    <dbReference type="NCBI Taxonomy" id="4465"/>
    <lineage>
        <taxon>Eukaryota</taxon>
        <taxon>Viridiplantae</taxon>
        <taxon>Streptophyta</taxon>
        <taxon>Embryophyta</taxon>
        <taxon>Tracheophyta</taxon>
        <taxon>Spermatophyta</taxon>
        <taxon>Magnoliopsida</taxon>
        <taxon>Liliopsida</taxon>
        <taxon>Acoraceae</taxon>
        <taxon>Acorus</taxon>
    </lineage>
</organism>
<feature type="compositionally biased region" description="Basic and acidic residues" evidence="1">
    <location>
        <begin position="49"/>
        <end position="63"/>
    </location>
</feature>
<dbReference type="EMBL" id="JAUJYO010000014">
    <property type="protein sequence ID" value="KAK1298742.1"/>
    <property type="molecule type" value="Genomic_DNA"/>
</dbReference>
<evidence type="ECO:0000313" key="2">
    <source>
        <dbReference type="EMBL" id="KAK1298742.1"/>
    </source>
</evidence>
<protein>
    <recommendedName>
        <fullName evidence="4">Reverse transcriptase zinc-binding domain-containing protein</fullName>
    </recommendedName>
</protein>
<comment type="caution">
    <text evidence="2">The sequence shown here is derived from an EMBL/GenBank/DDBJ whole genome shotgun (WGS) entry which is preliminary data.</text>
</comment>
<feature type="region of interest" description="Disordered" evidence="1">
    <location>
        <begin position="49"/>
        <end position="104"/>
    </location>
</feature>
<evidence type="ECO:0008006" key="4">
    <source>
        <dbReference type="Google" id="ProtNLM"/>
    </source>
</evidence>
<reference evidence="2" key="1">
    <citation type="journal article" date="2023" name="Nat. Commun.">
        <title>Diploid and tetraploid genomes of Acorus and the evolution of monocots.</title>
        <authorList>
            <person name="Ma L."/>
            <person name="Liu K.W."/>
            <person name="Li Z."/>
            <person name="Hsiao Y.Y."/>
            <person name="Qi Y."/>
            <person name="Fu T."/>
            <person name="Tang G.D."/>
            <person name="Zhang D."/>
            <person name="Sun W.H."/>
            <person name="Liu D.K."/>
            <person name="Li Y."/>
            <person name="Chen G.Z."/>
            <person name="Liu X.D."/>
            <person name="Liao X.Y."/>
            <person name="Jiang Y.T."/>
            <person name="Yu X."/>
            <person name="Hao Y."/>
            <person name="Huang J."/>
            <person name="Zhao X.W."/>
            <person name="Ke S."/>
            <person name="Chen Y.Y."/>
            <person name="Wu W.L."/>
            <person name="Hsu J.L."/>
            <person name="Lin Y.F."/>
            <person name="Huang M.D."/>
            <person name="Li C.Y."/>
            <person name="Huang L."/>
            <person name="Wang Z.W."/>
            <person name="Zhao X."/>
            <person name="Zhong W.Y."/>
            <person name="Peng D.H."/>
            <person name="Ahmad S."/>
            <person name="Lan S."/>
            <person name="Zhang J.S."/>
            <person name="Tsai W.C."/>
            <person name="Van de Peer Y."/>
            <person name="Liu Z.J."/>
        </authorList>
    </citation>
    <scope>NUCLEOTIDE SEQUENCE</scope>
    <source>
        <strain evidence="2">CP</strain>
    </source>
</reference>
<gene>
    <name evidence="2" type="ORF">QJS10_CPB14g00608</name>
</gene>
<dbReference type="Proteomes" id="UP001180020">
    <property type="component" value="Unassembled WGS sequence"/>
</dbReference>
<evidence type="ECO:0000256" key="1">
    <source>
        <dbReference type="SAM" id="MobiDB-lite"/>
    </source>
</evidence>